<protein>
    <submittedName>
        <fullName evidence="2">DUF1800 domain-containing protein</fullName>
    </submittedName>
</protein>
<dbReference type="EMBL" id="JAGKQQ010000001">
    <property type="protein sequence ID" value="MBP3959369.1"/>
    <property type="molecule type" value="Genomic_DNA"/>
</dbReference>
<keyword evidence="3" id="KW-1185">Reference proteome</keyword>
<name>A0ABS5C065_9BACT</name>
<reference evidence="2 3" key="1">
    <citation type="submission" date="2021-04" db="EMBL/GenBank/DDBJ databases">
        <authorList>
            <person name="Ivanova A."/>
        </authorList>
    </citation>
    <scope>NUCLEOTIDE SEQUENCE [LARGE SCALE GENOMIC DNA]</scope>
    <source>
        <strain evidence="2 3">G18</strain>
    </source>
</reference>
<accession>A0ABS5C065</accession>
<gene>
    <name evidence="2" type="ORF">J8F10_29335</name>
</gene>
<evidence type="ECO:0000313" key="3">
    <source>
        <dbReference type="Proteomes" id="UP000676565"/>
    </source>
</evidence>
<feature type="region of interest" description="Disordered" evidence="1">
    <location>
        <begin position="470"/>
        <end position="528"/>
    </location>
</feature>
<dbReference type="InterPro" id="IPR014917">
    <property type="entry name" value="DUF1800"/>
</dbReference>
<evidence type="ECO:0000313" key="2">
    <source>
        <dbReference type="EMBL" id="MBP3959369.1"/>
    </source>
</evidence>
<dbReference type="Proteomes" id="UP000676565">
    <property type="component" value="Unassembled WGS sequence"/>
</dbReference>
<comment type="caution">
    <text evidence="2">The sequence shown here is derived from an EMBL/GenBank/DDBJ whole genome shotgun (WGS) entry which is preliminary data.</text>
</comment>
<evidence type="ECO:0000256" key="1">
    <source>
        <dbReference type="SAM" id="MobiDB-lite"/>
    </source>
</evidence>
<dbReference type="RefSeq" id="WP_210660003.1">
    <property type="nucleotide sequence ID" value="NZ_JAGKQQ010000001.1"/>
</dbReference>
<dbReference type="Pfam" id="PF08811">
    <property type="entry name" value="DUF1800"/>
    <property type="match status" value="1"/>
</dbReference>
<organism evidence="2 3">
    <name type="scientific">Gemmata palustris</name>
    <dbReference type="NCBI Taxonomy" id="2822762"/>
    <lineage>
        <taxon>Bacteria</taxon>
        <taxon>Pseudomonadati</taxon>
        <taxon>Planctomycetota</taxon>
        <taxon>Planctomycetia</taxon>
        <taxon>Gemmatales</taxon>
        <taxon>Gemmataceae</taxon>
        <taxon>Gemmata</taxon>
    </lineage>
</organism>
<feature type="compositionally biased region" description="Basic and acidic residues" evidence="1">
    <location>
        <begin position="494"/>
        <end position="528"/>
    </location>
</feature>
<sequence length="550" mass="60786">MADALSSDLTKVDPSEAWKPWKPASGEWNRKWVSHLYRRAGFGATPAETDKAIADGLSKTLAHFMTGDPDAADRLELLTETGKYYTEPVNLRVWWLYAMTEGGHPLREKLALFWHNHFATSYAKVRSTKLMYEQNVTIRKHALGTFRPFLLDMSKDTAMLVWLDSNRNVKGAPNENYAREVMELFSLGVGNYTEKDIQEAARALTGWHHDAEVQKFEFNRELHDDGNKTIFGKTGKWSGEDVVRLCCDQGACAKFLVSKLYAFLVSETPPPKALVAPLADQFRKSDYDTAALVKTILGSRLFFSEHAYHKRVKWPVECALGAVRSATGERVPLADVVDPLSKMGQALFAPPNVKGWRTGTDWLNSATLLARNNFAEKVAVGDWSRNGRGRPPQQFGFVAEPTKIDEPKPVDTASAPAPEAKHDVCTTIFAANPKDVAAVVTQMSTLLYGEAAAPAQVKKLETFLLTPGPTAGAAPVAPKGPKPKSKGPTPPETKSADGTKTKSEPEPKPKKAEPPKPLDPKDVKLDSPEFKARVREAYHAMMCLPEYQLN</sequence>
<proteinExistence type="predicted"/>
<feature type="compositionally biased region" description="Low complexity" evidence="1">
    <location>
        <begin position="470"/>
        <end position="479"/>
    </location>
</feature>